<evidence type="ECO:0000313" key="5">
    <source>
        <dbReference type="Proteomes" id="UP000008820"/>
    </source>
</evidence>
<dbReference type="AlphaFoldDB" id="A0A903UX96"/>
<dbReference type="InterPro" id="IPR000873">
    <property type="entry name" value="AMP-dep_synth/lig_dom"/>
</dbReference>
<dbReference type="PANTHER" id="PTHR43201">
    <property type="entry name" value="ACYL-COA SYNTHETASE"/>
    <property type="match status" value="1"/>
</dbReference>
<dbReference type="EnsemblMetazoa" id="AAEL013731-RB">
    <property type="protein sequence ID" value="AAEL013731-PB"/>
    <property type="gene ID" value="AAEL013731"/>
</dbReference>
<dbReference type="InterPro" id="IPR045851">
    <property type="entry name" value="AMP-bd_C_sf"/>
</dbReference>
<dbReference type="PROSITE" id="PS00455">
    <property type="entry name" value="AMP_BINDING"/>
    <property type="match status" value="1"/>
</dbReference>
<proteinExistence type="inferred from homology"/>
<reference evidence="4" key="2">
    <citation type="submission" date="2022-10" db="UniProtKB">
        <authorList>
            <consortium name="EnsemblMetazoa"/>
        </authorList>
    </citation>
    <scope>IDENTIFICATION</scope>
    <source>
        <strain evidence="4">LVP_AGWG</strain>
    </source>
</reference>
<evidence type="ECO:0000313" key="4">
    <source>
        <dbReference type="EnsemblMetazoa" id="AAEL013731-PB"/>
    </source>
</evidence>
<name>A0A903UX96_AEDAE</name>
<dbReference type="InterPro" id="IPR042099">
    <property type="entry name" value="ANL_N_sf"/>
</dbReference>
<dbReference type="Pfam" id="PF13193">
    <property type="entry name" value="AMP-binding_C"/>
    <property type="match status" value="1"/>
</dbReference>
<gene>
    <name evidence="4" type="primary">5578522</name>
</gene>
<evidence type="ECO:0000259" key="3">
    <source>
        <dbReference type="Pfam" id="PF13193"/>
    </source>
</evidence>
<dbReference type="GO" id="GO:0006631">
    <property type="term" value="P:fatty acid metabolic process"/>
    <property type="evidence" value="ECO:0007669"/>
    <property type="project" value="TreeGrafter"/>
</dbReference>
<sequence>MSRFVLARRCIEAIATFGSSSTAAGRAAPITQYKNCRPLSTQAGKVHQTSGGVEQQQQPADPEAVHVELHQRLTQLFEEETKRCLIVPPFKRALLYGDKSAIRDHTGDYSFIQIYEAVKRLALQISNCCGSASQSRVAFICPNNATYVISQWACWFSGQIAVPLNPKYPQDLLEYYIKDSDASLLIATPEYQNIAQPLATKLDKKLLLVHHDLLKVDTKQTEEGETSYLDPKRENLLQLNDSLVVEGCLNGEFYRDSSALILYTSGTTGKPKGVVLSFANLDAQFSALSHAWQVKGNDSVLHALPLNHVHGTINALNLPLSVGAKCVMLPKFDSSSVWSYLLNINMTSKERVNMFMGVPTMYGLLIKEFHNVFEKNARMSDYVKTHCKNKIKLMISGSAPLPGTIFDRWFEITGHKLLERYGMTEIGMAISNPFIQDKTRVRKQGCVGMPLPGVSVKIVDKEHNKELILEGKANEGYWNPTPDANVADAAVDQKISGNVYVKGRSVFQEYWQKPEETKAEFEDGWFKTGDTAEYSDGTVKILGRTSVDIIKSGGYKLSALEIETALHEHPQTTDVAVIGLPDETWGAKVVAIISVKDPETFSIPRLLVWLENKLPKQAIPKEVKIISEVPRNAMGKINKKELTEKLYGADAEQQNQEKVVK</sequence>
<organism evidence="4 5">
    <name type="scientific">Aedes aegypti</name>
    <name type="common">Yellowfever mosquito</name>
    <name type="synonym">Culex aegypti</name>
    <dbReference type="NCBI Taxonomy" id="7159"/>
    <lineage>
        <taxon>Eukaryota</taxon>
        <taxon>Metazoa</taxon>
        <taxon>Ecdysozoa</taxon>
        <taxon>Arthropoda</taxon>
        <taxon>Hexapoda</taxon>
        <taxon>Insecta</taxon>
        <taxon>Pterygota</taxon>
        <taxon>Neoptera</taxon>
        <taxon>Endopterygota</taxon>
        <taxon>Diptera</taxon>
        <taxon>Nematocera</taxon>
        <taxon>Culicoidea</taxon>
        <taxon>Culicidae</taxon>
        <taxon>Culicinae</taxon>
        <taxon>Aedini</taxon>
        <taxon>Aedes</taxon>
        <taxon>Stegomyia</taxon>
    </lineage>
</organism>
<evidence type="ECO:0000256" key="1">
    <source>
        <dbReference type="ARBA" id="ARBA00006432"/>
    </source>
</evidence>
<dbReference type="PANTHER" id="PTHR43201:SF8">
    <property type="entry name" value="ACYL-COA SYNTHETASE FAMILY MEMBER 3"/>
    <property type="match status" value="1"/>
</dbReference>
<feature type="domain" description="AMP-dependent synthetase/ligase" evidence="2">
    <location>
        <begin position="93"/>
        <end position="511"/>
    </location>
</feature>
<reference evidence="4 5" key="1">
    <citation type="submission" date="2017-06" db="EMBL/GenBank/DDBJ databases">
        <title>Aedes aegypti genome working group (AGWG) sequencing and assembly.</title>
        <authorList>
            <consortium name="Aedes aegypti Genome Working Group (AGWG)"/>
            <person name="Matthews B.J."/>
        </authorList>
    </citation>
    <scope>NUCLEOTIDE SEQUENCE [LARGE SCALE GENOMIC DNA]</scope>
    <source>
        <strain evidence="4 5">LVP_AGWG</strain>
    </source>
</reference>
<dbReference type="Proteomes" id="UP000008820">
    <property type="component" value="Chromosome 3"/>
</dbReference>
<dbReference type="Gene3D" id="3.30.300.30">
    <property type="match status" value="1"/>
</dbReference>
<dbReference type="Gene3D" id="3.40.50.12780">
    <property type="entry name" value="N-terminal domain of ligase-like"/>
    <property type="match status" value="1"/>
</dbReference>
<dbReference type="InterPro" id="IPR020845">
    <property type="entry name" value="AMP-binding_CS"/>
</dbReference>
<dbReference type="GO" id="GO:0031956">
    <property type="term" value="F:medium-chain fatty acid-CoA ligase activity"/>
    <property type="evidence" value="ECO:0007669"/>
    <property type="project" value="TreeGrafter"/>
</dbReference>
<keyword evidence="5" id="KW-1185">Reference proteome</keyword>
<feature type="domain" description="AMP-binding enzyme C-terminal" evidence="3">
    <location>
        <begin position="561"/>
        <end position="636"/>
    </location>
</feature>
<dbReference type="SUPFAM" id="SSF56801">
    <property type="entry name" value="Acetyl-CoA synthetase-like"/>
    <property type="match status" value="1"/>
</dbReference>
<dbReference type="CDD" id="cd05941">
    <property type="entry name" value="MCS"/>
    <property type="match status" value="1"/>
</dbReference>
<protein>
    <submittedName>
        <fullName evidence="4">Uncharacterized protein</fullName>
    </submittedName>
</protein>
<comment type="similarity">
    <text evidence="1">Belongs to the ATP-dependent AMP-binding enzyme family.</text>
</comment>
<accession>A0A903UX96</accession>
<dbReference type="Pfam" id="PF00501">
    <property type="entry name" value="AMP-binding"/>
    <property type="match status" value="1"/>
</dbReference>
<evidence type="ECO:0000259" key="2">
    <source>
        <dbReference type="Pfam" id="PF00501"/>
    </source>
</evidence>
<dbReference type="OrthoDB" id="2962993at2759"/>
<dbReference type="InterPro" id="IPR025110">
    <property type="entry name" value="AMP-bd_C"/>
</dbReference>